<dbReference type="PANTHER" id="PTHR42878:SF7">
    <property type="entry name" value="SENSOR HISTIDINE KINASE GLRK"/>
    <property type="match status" value="1"/>
</dbReference>
<evidence type="ECO:0000313" key="10">
    <source>
        <dbReference type="EMBL" id="SDM07507.1"/>
    </source>
</evidence>
<feature type="transmembrane region" description="Helical" evidence="8">
    <location>
        <begin position="165"/>
        <end position="183"/>
    </location>
</feature>
<dbReference type="GO" id="GO:0000155">
    <property type="term" value="F:phosphorelay sensor kinase activity"/>
    <property type="evidence" value="ECO:0007669"/>
    <property type="project" value="InterPro"/>
</dbReference>
<dbReference type="STRING" id="990371.SAMN05421813_105172"/>
<feature type="transmembrane region" description="Helical" evidence="8">
    <location>
        <begin position="128"/>
        <end position="145"/>
    </location>
</feature>
<feature type="transmembrane region" description="Helical" evidence="8">
    <location>
        <begin position="104"/>
        <end position="121"/>
    </location>
</feature>
<dbReference type="EMBL" id="FNHH01000005">
    <property type="protein sequence ID" value="SDM07507.1"/>
    <property type="molecule type" value="Genomic_DNA"/>
</dbReference>
<keyword evidence="11" id="KW-1185">Reference proteome</keyword>
<keyword evidence="6" id="KW-0067">ATP-binding</keyword>
<dbReference type="RefSeq" id="WP_143007705.1">
    <property type="nucleotide sequence ID" value="NZ_FNHH01000005.1"/>
</dbReference>
<evidence type="ECO:0000256" key="1">
    <source>
        <dbReference type="ARBA" id="ARBA00000085"/>
    </source>
</evidence>
<evidence type="ECO:0000256" key="8">
    <source>
        <dbReference type="SAM" id="Phobius"/>
    </source>
</evidence>
<dbReference type="OrthoDB" id="9810447at2"/>
<evidence type="ECO:0000256" key="4">
    <source>
        <dbReference type="ARBA" id="ARBA00022741"/>
    </source>
</evidence>
<dbReference type="GO" id="GO:0030295">
    <property type="term" value="F:protein kinase activator activity"/>
    <property type="evidence" value="ECO:0007669"/>
    <property type="project" value="TreeGrafter"/>
</dbReference>
<dbReference type="GO" id="GO:0007234">
    <property type="term" value="P:osmosensory signaling via phosphorelay pathway"/>
    <property type="evidence" value="ECO:0007669"/>
    <property type="project" value="TreeGrafter"/>
</dbReference>
<dbReference type="CDD" id="cd00082">
    <property type="entry name" value="HisKA"/>
    <property type="match status" value="1"/>
</dbReference>
<evidence type="ECO:0000256" key="5">
    <source>
        <dbReference type="ARBA" id="ARBA00022777"/>
    </source>
</evidence>
<keyword evidence="8" id="KW-0472">Membrane</keyword>
<dbReference type="GO" id="GO:0000156">
    <property type="term" value="F:phosphorelay response regulator activity"/>
    <property type="evidence" value="ECO:0007669"/>
    <property type="project" value="TreeGrafter"/>
</dbReference>
<keyword evidence="4" id="KW-0547">Nucleotide-binding</keyword>
<evidence type="ECO:0000259" key="9">
    <source>
        <dbReference type="PROSITE" id="PS50109"/>
    </source>
</evidence>
<feature type="domain" description="Histidine kinase" evidence="9">
    <location>
        <begin position="214"/>
        <end position="307"/>
    </location>
</feature>
<keyword evidence="8" id="KW-0812">Transmembrane</keyword>
<sequence>MRANRIKEYLIKIIGPKEDFPLEARIFHTICVISFLILTVSMPLNISYGLNELAILMGILQAVVMLLYYLSRVLKRLKLSIILFGLAANGLFVTNFYYNSGINGPGLMLFLLCIFLITIIVPKNQYPFWLLLNISEVMILLFLSYHNPSLIDNRYPNLLLQYADIGSTYILSALLIFAATNYIRKSYNWEKIVAEEKAEELKISNETKNKLLSILAHDLRAPLGSIQNYLEFLSELDLDEKQKQSITSSLLSETKNTQQMLSNLLSWSKSQMEGVTVNLQEINLKEALMPAIRAQQTRAEEKSIHLE</sequence>
<feature type="transmembrane region" description="Helical" evidence="8">
    <location>
        <begin position="26"/>
        <end position="47"/>
    </location>
</feature>
<accession>A0A1G9QAL1</accession>
<dbReference type="Proteomes" id="UP000199226">
    <property type="component" value="Unassembled WGS sequence"/>
</dbReference>
<dbReference type="Pfam" id="PF00512">
    <property type="entry name" value="HisKA"/>
    <property type="match status" value="1"/>
</dbReference>
<dbReference type="AlphaFoldDB" id="A0A1G9QAL1"/>
<dbReference type="SUPFAM" id="SSF47384">
    <property type="entry name" value="Homodimeric domain of signal transducing histidine kinase"/>
    <property type="match status" value="1"/>
</dbReference>
<organism evidence="10 11">
    <name type="scientific">Daejeonella rubra</name>
    <dbReference type="NCBI Taxonomy" id="990371"/>
    <lineage>
        <taxon>Bacteria</taxon>
        <taxon>Pseudomonadati</taxon>
        <taxon>Bacteroidota</taxon>
        <taxon>Sphingobacteriia</taxon>
        <taxon>Sphingobacteriales</taxon>
        <taxon>Sphingobacteriaceae</taxon>
        <taxon>Daejeonella</taxon>
    </lineage>
</organism>
<evidence type="ECO:0000313" key="11">
    <source>
        <dbReference type="Proteomes" id="UP000199226"/>
    </source>
</evidence>
<dbReference type="PROSITE" id="PS50109">
    <property type="entry name" value="HIS_KIN"/>
    <property type="match status" value="1"/>
</dbReference>
<dbReference type="SMART" id="SM00388">
    <property type="entry name" value="HisKA"/>
    <property type="match status" value="1"/>
</dbReference>
<dbReference type="GO" id="GO:0005524">
    <property type="term" value="F:ATP binding"/>
    <property type="evidence" value="ECO:0007669"/>
    <property type="project" value="UniProtKB-KW"/>
</dbReference>
<reference evidence="11" key="1">
    <citation type="submission" date="2016-10" db="EMBL/GenBank/DDBJ databases">
        <authorList>
            <person name="Varghese N."/>
            <person name="Submissions S."/>
        </authorList>
    </citation>
    <scope>NUCLEOTIDE SEQUENCE [LARGE SCALE GENOMIC DNA]</scope>
    <source>
        <strain evidence="11">DSM 24536</strain>
    </source>
</reference>
<keyword evidence="3" id="KW-0808">Transferase</keyword>
<dbReference type="EC" id="2.7.13.3" evidence="2"/>
<dbReference type="PANTHER" id="PTHR42878">
    <property type="entry name" value="TWO-COMPONENT HISTIDINE KINASE"/>
    <property type="match status" value="1"/>
</dbReference>
<evidence type="ECO:0000256" key="3">
    <source>
        <dbReference type="ARBA" id="ARBA00022679"/>
    </source>
</evidence>
<evidence type="ECO:0000256" key="6">
    <source>
        <dbReference type="ARBA" id="ARBA00022840"/>
    </source>
</evidence>
<dbReference type="Gene3D" id="1.10.287.130">
    <property type="match status" value="1"/>
</dbReference>
<gene>
    <name evidence="10" type="ORF">SAMN05421813_105172</name>
</gene>
<evidence type="ECO:0000256" key="7">
    <source>
        <dbReference type="ARBA" id="ARBA00023012"/>
    </source>
</evidence>
<feature type="transmembrane region" description="Helical" evidence="8">
    <location>
        <begin position="77"/>
        <end position="98"/>
    </location>
</feature>
<dbReference type="InterPro" id="IPR005467">
    <property type="entry name" value="His_kinase_dom"/>
</dbReference>
<keyword evidence="7" id="KW-0902">Two-component regulatory system</keyword>
<comment type="catalytic activity">
    <reaction evidence="1">
        <text>ATP + protein L-histidine = ADP + protein N-phospho-L-histidine.</text>
        <dbReference type="EC" id="2.7.13.3"/>
    </reaction>
</comment>
<keyword evidence="5 10" id="KW-0418">Kinase</keyword>
<feature type="transmembrane region" description="Helical" evidence="8">
    <location>
        <begin position="53"/>
        <end position="70"/>
    </location>
</feature>
<dbReference type="InterPro" id="IPR050351">
    <property type="entry name" value="BphY/WalK/GraS-like"/>
</dbReference>
<dbReference type="InterPro" id="IPR003661">
    <property type="entry name" value="HisK_dim/P_dom"/>
</dbReference>
<dbReference type="InterPro" id="IPR036097">
    <property type="entry name" value="HisK_dim/P_sf"/>
</dbReference>
<evidence type="ECO:0000256" key="2">
    <source>
        <dbReference type="ARBA" id="ARBA00012438"/>
    </source>
</evidence>
<proteinExistence type="predicted"/>
<keyword evidence="8" id="KW-1133">Transmembrane helix</keyword>
<name>A0A1G9QAL1_9SPHI</name>
<protein>
    <recommendedName>
        <fullName evidence="2">histidine kinase</fullName>
        <ecNumber evidence="2">2.7.13.3</ecNumber>
    </recommendedName>
</protein>